<reference evidence="3" key="1">
    <citation type="submission" date="2016-12" db="EMBL/GenBank/DDBJ databases">
        <title>Draft Genome Sequences od Carboxydothermus pertinax and islandicus, Hydrogenogenic Carboxydotrophic Bacteria.</title>
        <authorList>
            <person name="Fukuyama Y."/>
            <person name="Ohmae K."/>
            <person name="Yoneda Y."/>
            <person name="Yoshida T."/>
            <person name="Sako Y."/>
        </authorList>
    </citation>
    <scope>NUCLEOTIDE SEQUENCE [LARGE SCALE GENOMIC DNA]</scope>
    <source>
        <strain evidence="3">Ug1</strain>
    </source>
</reference>
<evidence type="ECO:0000313" key="3">
    <source>
        <dbReference type="Proteomes" id="UP000187485"/>
    </source>
</evidence>
<dbReference type="AlphaFoldDB" id="A0A1L8CUC4"/>
<evidence type="ECO:0000313" key="2">
    <source>
        <dbReference type="EMBL" id="GAV22510.1"/>
    </source>
</evidence>
<feature type="transmembrane region" description="Helical" evidence="1">
    <location>
        <begin position="43"/>
        <end position="63"/>
    </location>
</feature>
<keyword evidence="1" id="KW-0812">Transmembrane</keyword>
<comment type="caution">
    <text evidence="2">The sequence shown here is derived from an EMBL/GenBank/DDBJ whole genome shotgun (WGS) entry which is preliminary data.</text>
</comment>
<name>A0A1L8CUC4_9THEO</name>
<keyword evidence="1" id="KW-0472">Membrane</keyword>
<keyword evidence="3" id="KW-1185">Reference proteome</keyword>
<protein>
    <submittedName>
        <fullName evidence="2">Uncharacterized protein</fullName>
    </submittedName>
</protein>
<keyword evidence="1" id="KW-1133">Transmembrane helix</keyword>
<dbReference type="Proteomes" id="UP000187485">
    <property type="component" value="Unassembled WGS sequence"/>
</dbReference>
<organism evidence="2 3">
    <name type="scientific">Carboxydothermus pertinax</name>
    <dbReference type="NCBI Taxonomy" id="870242"/>
    <lineage>
        <taxon>Bacteria</taxon>
        <taxon>Bacillati</taxon>
        <taxon>Bacillota</taxon>
        <taxon>Clostridia</taxon>
        <taxon>Thermoanaerobacterales</taxon>
        <taxon>Thermoanaerobacteraceae</taxon>
        <taxon>Carboxydothermus</taxon>
    </lineage>
</organism>
<dbReference type="OrthoDB" id="1809479at2"/>
<proteinExistence type="predicted"/>
<evidence type="ECO:0000256" key="1">
    <source>
        <dbReference type="SAM" id="Phobius"/>
    </source>
</evidence>
<dbReference type="STRING" id="870242.cpu_10200"/>
<feature type="transmembrane region" description="Helical" evidence="1">
    <location>
        <begin position="12"/>
        <end position="31"/>
    </location>
</feature>
<sequence>MTEQEALKKSRVVYWTLSLLTGLLFLGLAFLTGNYRPTELIGGFLWVTFLMLIVTMPLVIPYYKNKAK</sequence>
<gene>
    <name evidence="2" type="ORF">cpu_10200</name>
</gene>
<accession>A0A1L8CUC4</accession>
<dbReference type="EMBL" id="BDJK01000015">
    <property type="protein sequence ID" value="GAV22510.1"/>
    <property type="molecule type" value="Genomic_DNA"/>
</dbReference>
<dbReference type="RefSeq" id="WP_075858994.1">
    <property type="nucleotide sequence ID" value="NZ_BDJK01000015.1"/>
</dbReference>